<dbReference type="UniPathway" id="UPA00075">
    <property type="reaction ID" value="UER00336"/>
</dbReference>
<evidence type="ECO:0000256" key="4">
    <source>
        <dbReference type="ARBA" id="ARBA00004734"/>
    </source>
</evidence>
<dbReference type="GO" id="GO:0070626">
    <property type="term" value="F:(S)-2-(5-amino-1-(5-phospho-D-ribosyl)imidazole-4-carboxamido) succinate lyase (fumarate-forming) activity"/>
    <property type="evidence" value="ECO:0007669"/>
    <property type="project" value="TreeGrafter"/>
</dbReference>
<dbReference type="FunFam" id="1.10.275.60:FF:000001">
    <property type="entry name" value="Adenylosuccinate lyase"/>
    <property type="match status" value="1"/>
</dbReference>
<gene>
    <name evidence="15" type="primary">107371434</name>
</gene>
<dbReference type="InterPro" id="IPR000362">
    <property type="entry name" value="Fumarate_lyase_fam"/>
</dbReference>
<dbReference type="Pfam" id="PF10397">
    <property type="entry name" value="ADSL_C"/>
    <property type="match status" value="1"/>
</dbReference>
<organism evidence="15 16">
    <name type="scientific">Tetranychus urticae</name>
    <name type="common">Two-spotted spider mite</name>
    <dbReference type="NCBI Taxonomy" id="32264"/>
    <lineage>
        <taxon>Eukaryota</taxon>
        <taxon>Metazoa</taxon>
        <taxon>Ecdysozoa</taxon>
        <taxon>Arthropoda</taxon>
        <taxon>Chelicerata</taxon>
        <taxon>Arachnida</taxon>
        <taxon>Acari</taxon>
        <taxon>Acariformes</taxon>
        <taxon>Trombidiformes</taxon>
        <taxon>Prostigmata</taxon>
        <taxon>Eleutherengona</taxon>
        <taxon>Raphignathae</taxon>
        <taxon>Tetranychoidea</taxon>
        <taxon>Tetranychidae</taxon>
        <taxon>Tetranychus</taxon>
    </lineage>
</organism>
<evidence type="ECO:0000256" key="5">
    <source>
        <dbReference type="ARBA" id="ARBA00008273"/>
    </source>
</evidence>
<reference evidence="15" key="2">
    <citation type="submission" date="2015-06" db="UniProtKB">
        <authorList>
            <consortium name="EnsemblMetazoa"/>
        </authorList>
    </citation>
    <scope>IDENTIFICATION</scope>
</reference>
<evidence type="ECO:0000256" key="11">
    <source>
        <dbReference type="ARBA" id="ARBA00030717"/>
    </source>
</evidence>
<name>T1JWV7_TETUR</name>
<evidence type="ECO:0000256" key="3">
    <source>
        <dbReference type="ARBA" id="ARBA00004706"/>
    </source>
</evidence>
<dbReference type="UniPathway" id="UPA00074">
    <property type="reaction ID" value="UER00132"/>
</dbReference>
<dbReference type="SUPFAM" id="SSF48557">
    <property type="entry name" value="L-aspartase-like"/>
    <property type="match status" value="1"/>
</dbReference>
<keyword evidence="10 13" id="KW-0456">Lyase</keyword>
<dbReference type="Pfam" id="PF00206">
    <property type="entry name" value="Lyase_1"/>
    <property type="match status" value="1"/>
</dbReference>
<comment type="catalytic activity">
    <reaction evidence="1 13">
        <text>(2S)-2-[5-amino-1-(5-phospho-beta-D-ribosyl)imidazole-4-carboxamido]succinate = 5-amino-1-(5-phospho-beta-D-ribosyl)imidazole-4-carboxamide + fumarate</text>
        <dbReference type="Rhea" id="RHEA:23920"/>
        <dbReference type="ChEBI" id="CHEBI:29806"/>
        <dbReference type="ChEBI" id="CHEBI:58443"/>
        <dbReference type="ChEBI" id="CHEBI:58475"/>
        <dbReference type="EC" id="4.3.2.2"/>
    </reaction>
</comment>
<dbReference type="InterPro" id="IPR008948">
    <property type="entry name" value="L-Aspartase-like"/>
</dbReference>
<evidence type="ECO:0000313" key="15">
    <source>
        <dbReference type="EnsemblMetazoa" id="tetur02g09670.1"/>
    </source>
</evidence>
<dbReference type="STRING" id="32264.T1JWV7"/>
<dbReference type="PROSITE" id="PS00163">
    <property type="entry name" value="FUMARATE_LYASES"/>
    <property type="match status" value="1"/>
</dbReference>
<dbReference type="GO" id="GO:0005829">
    <property type="term" value="C:cytosol"/>
    <property type="evidence" value="ECO:0007669"/>
    <property type="project" value="TreeGrafter"/>
</dbReference>
<dbReference type="EC" id="4.3.2.2" evidence="7 13"/>
<dbReference type="OrthoDB" id="406045at2759"/>
<evidence type="ECO:0000256" key="2">
    <source>
        <dbReference type="ARBA" id="ARBA00002971"/>
    </source>
</evidence>
<dbReference type="AlphaFoldDB" id="T1JWV7"/>
<evidence type="ECO:0000256" key="1">
    <source>
        <dbReference type="ARBA" id="ARBA00000598"/>
    </source>
</evidence>
<dbReference type="KEGG" id="tut:107371434"/>
<keyword evidence="9 13" id="KW-0658">Purine biosynthesis</keyword>
<keyword evidence="16" id="KW-1185">Reference proteome</keyword>
<dbReference type="eggNOG" id="KOG2700">
    <property type="taxonomic scope" value="Eukaryota"/>
</dbReference>
<dbReference type="PRINTS" id="PR00149">
    <property type="entry name" value="FUMRATELYASE"/>
</dbReference>
<evidence type="ECO:0000256" key="6">
    <source>
        <dbReference type="ARBA" id="ARBA00011668"/>
    </source>
</evidence>
<dbReference type="NCBIfam" id="TIGR00928">
    <property type="entry name" value="purB"/>
    <property type="match status" value="1"/>
</dbReference>
<dbReference type="InterPro" id="IPR004769">
    <property type="entry name" value="Pur_lyase"/>
</dbReference>
<dbReference type="FunFam" id="1.10.40.30:FF:000005">
    <property type="entry name" value="Adenylosuccinate lyase"/>
    <property type="match status" value="1"/>
</dbReference>
<dbReference type="CDD" id="cd03302">
    <property type="entry name" value="Adenylsuccinate_lyase_2"/>
    <property type="match status" value="1"/>
</dbReference>
<evidence type="ECO:0000259" key="14">
    <source>
        <dbReference type="SMART" id="SM00998"/>
    </source>
</evidence>
<comment type="function">
    <text evidence="2">Catalyzes two non-sequential steps in de novo AMP synthesis: converts (S)-2-(5-amino-1-(5-phospho-D-ribosyl)imidazole-4-carboxamido)succinate (SAICAR) to fumarate plus 5-amino-1-(5-phospho-D-ribosyl)imidazole-4-carboxamide, and thereby also contributes to de novo IMP synthesis, and converts succinyladenosine monophosphate (SAMP) to AMP and fumarate.</text>
</comment>
<dbReference type="PANTHER" id="PTHR43172:SF1">
    <property type="entry name" value="ADENYLOSUCCINATE LYASE"/>
    <property type="match status" value="1"/>
</dbReference>
<dbReference type="OMA" id="NTPNIGW"/>
<dbReference type="InterPro" id="IPR022761">
    <property type="entry name" value="Fumarate_lyase_N"/>
</dbReference>
<comment type="pathway">
    <text evidence="4 13">Purine metabolism; AMP biosynthesis via de novo pathway; AMP from IMP: step 2/2.</text>
</comment>
<dbReference type="EnsemblMetazoa" id="tetur02g09670.1">
    <property type="protein sequence ID" value="tetur02g09670.1"/>
    <property type="gene ID" value="tetur02g09670"/>
</dbReference>
<sequence>MDSTHGLYQSPLSQRYGSLEMRQNFSDIKKFTTWRLLWVNLAKAQQGLGINISDEQISEMEDNMDKIDFEFVKEDEKRTRHDVMAHVHEFASKCVKAAPIIHLGATSCFVGDNTDLIQIKDGFNILLPRLARCIDRFTKFAKKYHDMPTLGYTHFQPAQLVTVGKRACLWINDLLMDLKNFERVRNDLRFRGCKGTTGTQASFLQLFNNDEEKVKKLDELVTRYSGFDQSQIVTGQTYSRKVDVEVLGALAGLGSTIHKICSDLRLLAHMKEIEEPFEETQIGSSAMPYKRNPMRSERCCSLARHLMGVMASALNTHSVQWMERTLDDSAIRRILIPEAFITADEVLITLQNVSEGFIVYPAVIERNINQELPFMATENIILAMVKKGANRQECHEMIRQLSHEAALQVKQYGKNNDLLNRIENHRYFEPIKAELKDLIDPRSFVGRAPRQVIEFIRSEVEPAIHPYRNVMSIKASVTK</sequence>
<dbReference type="InterPro" id="IPR020557">
    <property type="entry name" value="Fumarate_lyase_CS"/>
</dbReference>
<evidence type="ECO:0000256" key="9">
    <source>
        <dbReference type="ARBA" id="ARBA00022755"/>
    </source>
</evidence>
<feature type="domain" description="Adenylosuccinate lyase C-terminal" evidence="14">
    <location>
        <begin position="372"/>
        <end position="456"/>
    </location>
</feature>
<reference evidence="16" key="1">
    <citation type="submission" date="2011-08" db="EMBL/GenBank/DDBJ databases">
        <authorList>
            <person name="Rombauts S."/>
        </authorList>
    </citation>
    <scope>NUCLEOTIDE SEQUENCE</scope>
    <source>
        <strain evidence="16">London</strain>
    </source>
</reference>
<accession>T1JWV7</accession>
<comment type="pathway">
    <text evidence="3 13">Purine metabolism; IMP biosynthesis via de novo pathway; 5-amino-1-(5-phospho-D-ribosyl)imidazole-4-carboxamide from 5-amino-1-(5-phospho-D-ribosyl)imidazole-4-carboxylate: step 2/2.</text>
</comment>
<dbReference type="SMART" id="SM00998">
    <property type="entry name" value="ADSL_C"/>
    <property type="match status" value="1"/>
</dbReference>
<comment type="subunit">
    <text evidence="6">Homotetramer. Residues from neighboring subunits contribute catalytic and substrate-binding residues to each active site.</text>
</comment>
<evidence type="ECO:0000256" key="8">
    <source>
        <dbReference type="ARBA" id="ARBA00017058"/>
    </source>
</evidence>
<dbReference type="GO" id="GO:0004018">
    <property type="term" value="F:N6-(1,2-dicarboxyethyl)AMP AMP-lyase (fumarate-forming) activity"/>
    <property type="evidence" value="ECO:0007669"/>
    <property type="project" value="InterPro"/>
</dbReference>
<comment type="catalytic activity">
    <reaction evidence="12 13">
        <text>N(6)-(1,2-dicarboxyethyl)-AMP = fumarate + AMP</text>
        <dbReference type="Rhea" id="RHEA:16853"/>
        <dbReference type="ChEBI" id="CHEBI:29806"/>
        <dbReference type="ChEBI" id="CHEBI:57567"/>
        <dbReference type="ChEBI" id="CHEBI:456215"/>
        <dbReference type="EC" id="4.3.2.2"/>
    </reaction>
</comment>
<dbReference type="Gene3D" id="1.20.200.10">
    <property type="entry name" value="Fumarase/aspartase (Central domain)"/>
    <property type="match status" value="1"/>
</dbReference>
<dbReference type="EMBL" id="CAEY01000815">
    <property type="status" value="NOT_ANNOTATED_CDS"/>
    <property type="molecule type" value="Genomic_DNA"/>
</dbReference>
<dbReference type="HOGENOM" id="CLU_030949_1_1_1"/>
<dbReference type="GO" id="GO:0044208">
    <property type="term" value="P:'de novo' AMP biosynthetic process"/>
    <property type="evidence" value="ECO:0007669"/>
    <property type="project" value="UniProtKB-UniPathway"/>
</dbReference>
<dbReference type="InterPro" id="IPR019468">
    <property type="entry name" value="AdenyloSucc_lyase_C"/>
</dbReference>
<proteinExistence type="inferred from homology"/>
<dbReference type="PRINTS" id="PR00145">
    <property type="entry name" value="ARGSUCLYASE"/>
</dbReference>
<evidence type="ECO:0000313" key="16">
    <source>
        <dbReference type="Proteomes" id="UP000015104"/>
    </source>
</evidence>
<dbReference type="PANTHER" id="PTHR43172">
    <property type="entry name" value="ADENYLOSUCCINATE LYASE"/>
    <property type="match status" value="1"/>
</dbReference>
<evidence type="ECO:0000256" key="12">
    <source>
        <dbReference type="ARBA" id="ARBA00047513"/>
    </source>
</evidence>
<protein>
    <recommendedName>
        <fullName evidence="8 13">Adenylosuccinate lyase</fullName>
        <shortName evidence="13">ASL</shortName>
        <ecNumber evidence="7 13">4.3.2.2</ecNumber>
    </recommendedName>
    <alternativeName>
        <fullName evidence="11 13">Adenylosuccinase</fullName>
    </alternativeName>
</protein>
<comment type="similarity">
    <text evidence="5 13">Belongs to the lyase 1 family. Adenylosuccinate lyase subfamily.</text>
</comment>
<dbReference type="Proteomes" id="UP000015104">
    <property type="component" value="Unassembled WGS sequence"/>
</dbReference>
<evidence type="ECO:0000256" key="7">
    <source>
        <dbReference type="ARBA" id="ARBA00012339"/>
    </source>
</evidence>
<dbReference type="Gene3D" id="1.10.40.30">
    <property type="entry name" value="Fumarase/aspartase (C-terminal domain)"/>
    <property type="match status" value="1"/>
</dbReference>
<evidence type="ECO:0000256" key="10">
    <source>
        <dbReference type="ARBA" id="ARBA00023239"/>
    </source>
</evidence>
<evidence type="ECO:0000256" key="13">
    <source>
        <dbReference type="RuleBase" id="RU361172"/>
    </source>
</evidence>
<dbReference type="Gene3D" id="1.10.275.60">
    <property type="match status" value="1"/>
</dbReference>
<dbReference type="GO" id="GO:0006189">
    <property type="term" value="P:'de novo' IMP biosynthetic process"/>
    <property type="evidence" value="ECO:0007669"/>
    <property type="project" value="UniProtKB-UniPathway"/>
</dbReference>